<accession>A0A1B0FCF7</accession>
<dbReference type="AlphaFoldDB" id="A0A1B0FCF7"/>
<dbReference type="Proteomes" id="UP000092444">
    <property type="component" value="Unassembled WGS sequence"/>
</dbReference>
<dbReference type="STRING" id="37546.A0A1B0FCF7"/>
<protein>
    <submittedName>
        <fullName evidence="1">Uncharacterized protein</fullName>
    </submittedName>
</protein>
<dbReference type="VEuPathDB" id="VectorBase:GMOY001247"/>
<sequence>CTNCGLVPEDCLIVSEVQFADAGFGTATIDRLVSAESTGSATNYGYGKFQVGAGAEITIKKTRKRRTHLCRHLRLRDAVHFIEIWGNKSNNLLYLQKSVCLQRLYTVPILYLSFIAEPDFPYLQVLAPLQPLAMKTFYCPIDTSLKYRQAPGHPRSIYKNDKKITTFKCDEIIRLPLKKTLDRV</sequence>
<organism evidence="1 2">
    <name type="scientific">Glossina morsitans morsitans</name>
    <name type="common">Savannah tsetse fly</name>
    <dbReference type="NCBI Taxonomy" id="37546"/>
    <lineage>
        <taxon>Eukaryota</taxon>
        <taxon>Metazoa</taxon>
        <taxon>Ecdysozoa</taxon>
        <taxon>Arthropoda</taxon>
        <taxon>Hexapoda</taxon>
        <taxon>Insecta</taxon>
        <taxon>Pterygota</taxon>
        <taxon>Neoptera</taxon>
        <taxon>Endopterygota</taxon>
        <taxon>Diptera</taxon>
        <taxon>Brachycera</taxon>
        <taxon>Muscomorpha</taxon>
        <taxon>Hippoboscoidea</taxon>
        <taxon>Glossinidae</taxon>
        <taxon>Glossina</taxon>
    </lineage>
</organism>
<dbReference type="EMBL" id="CCAG010009223">
    <property type="status" value="NOT_ANNOTATED_CDS"/>
    <property type="molecule type" value="Genomic_DNA"/>
</dbReference>
<reference evidence="1" key="1">
    <citation type="submission" date="2020-05" db="UniProtKB">
        <authorList>
            <consortium name="EnsemblMetazoa"/>
        </authorList>
    </citation>
    <scope>IDENTIFICATION</scope>
    <source>
        <strain evidence="1">Yale</strain>
    </source>
</reference>
<name>A0A1B0FCF7_GLOMM</name>
<keyword evidence="2" id="KW-1185">Reference proteome</keyword>
<evidence type="ECO:0000313" key="2">
    <source>
        <dbReference type="Proteomes" id="UP000092444"/>
    </source>
</evidence>
<dbReference type="EnsemblMetazoa" id="GMOY001247-RA">
    <property type="protein sequence ID" value="GMOY001247-PA"/>
    <property type="gene ID" value="GMOY001247"/>
</dbReference>
<evidence type="ECO:0000313" key="1">
    <source>
        <dbReference type="EnsemblMetazoa" id="GMOY001247-PA"/>
    </source>
</evidence>
<proteinExistence type="predicted"/>